<keyword evidence="9" id="KW-1185">Reference proteome</keyword>
<organism evidence="8 9">
    <name type="scientific">Paraglaciecola polaris LMG 21857</name>
    <dbReference type="NCBI Taxonomy" id="1129793"/>
    <lineage>
        <taxon>Bacteria</taxon>
        <taxon>Pseudomonadati</taxon>
        <taxon>Pseudomonadota</taxon>
        <taxon>Gammaproteobacteria</taxon>
        <taxon>Alteromonadales</taxon>
        <taxon>Alteromonadaceae</taxon>
        <taxon>Paraglaciecola</taxon>
    </lineage>
</organism>
<dbReference type="InterPro" id="IPR036942">
    <property type="entry name" value="Beta-barrel_TonB_sf"/>
</dbReference>
<dbReference type="Gene3D" id="2.40.170.20">
    <property type="entry name" value="TonB-dependent receptor, beta-barrel domain"/>
    <property type="match status" value="1"/>
</dbReference>
<keyword evidence="3 7" id="KW-1134">Transmembrane beta strand</keyword>
<dbReference type="PROSITE" id="PS52016">
    <property type="entry name" value="TONB_DEPENDENT_REC_3"/>
    <property type="match status" value="1"/>
</dbReference>
<dbReference type="RefSeq" id="WP_007104374.1">
    <property type="nucleotide sequence ID" value="NZ_BAER01000041.1"/>
</dbReference>
<accession>K6Z8T6</accession>
<evidence type="ECO:0000313" key="9">
    <source>
        <dbReference type="Proteomes" id="UP000006322"/>
    </source>
</evidence>
<protein>
    <submittedName>
        <fullName evidence="8">Uncharacterized protein</fullName>
    </submittedName>
</protein>
<keyword evidence="6 7" id="KW-0998">Cell outer membrane</keyword>
<gene>
    <name evidence="8" type="ORF">GPLA_1672</name>
</gene>
<dbReference type="EMBL" id="BAER01000041">
    <property type="protein sequence ID" value="GAC32586.1"/>
    <property type="molecule type" value="Genomic_DNA"/>
</dbReference>
<dbReference type="STRING" id="1129793.GPLA_1672"/>
<keyword evidence="4 7" id="KW-0812">Transmembrane</keyword>
<dbReference type="GO" id="GO:0009279">
    <property type="term" value="C:cell outer membrane"/>
    <property type="evidence" value="ECO:0007669"/>
    <property type="project" value="UniProtKB-SubCell"/>
</dbReference>
<comment type="caution">
    <text evidence="8">The sequence shown here is derived from an EMBL/GenBank/DDBJ whole genome shotgun (WGS) entry which is preliminary data.</text>
</comment>
<keyword evidence="5 7" id="KW-0472">Membrane</keyword>
<sequence length="48" mass="5531">MVMPENVSLRFNVDNLFDKEVLSFAFVDSAFYRPLSPRNFQASLTVAF</sequence>
<proteinExistence type="inferred from homology"/>
<comment type="subcellular location">
    <subcellularLocation>
        <location evidence="1 7">Cell outer membrane</location>
        <topology evidence="1 7">Multi-pass membrane protein</topology>
    </subcellularLocation>
</comment>
<name>K6Z8T6_9ALTE</name>
<dbReference type="AlphaFoldDB" id="K6Z8T6"/>
<evidence type="ECO:0000256" key="7">
    <source>
        <dbReference type="PROSITE-ProRule" id="PRU01360"/>
    </source>
</evidence>
<dbReference type="InterPro" id="IPR039426">
    <property type="entry name" value="TonB-dep_rcpt-like"/>
</dbReference>
<evidence type="ECO:0000256" key="1">
    <source>
        <dbReference type="ARBA" id="ARBA00004571"/>
    </source>
</evidence>
<dbReference type="Proteomes" id="UP000006322">
    <property type="component" value="Unassembled WGS sequence"/>
</dbReference>
<comment type="similarity">
    <text evidence="7">Belongs to the TonB-dependent receptor family.</text>
</comment>
<evidence type="ECO:0000256" key="3">
    <source>
        <dbReference type="ARBA" id="ARBA00022452"/>
    </source>
</evidence>
<keyword evidence="2 7" id="KW-0813">Transport</keyword>
<reference evidence="9" key="1">
    <citation type="journal article" date="2014" name="Environ. Microbiol.">
        <title>Comparative genomics of the marine bacterial genus Glaciecola reveals the high degree of genomic diversity and genomic characteristic for cold adaptation.</title>
        <authorList>
            <person name="Qin Q.L."/>
            <person name="Xie B.B."/>
            <person name="Yu Y."/>
            <person name="Shu Y.L."/>
            <person name="Rong J.C."/>
            <person name="Zhang Y.J."/>
            <person name="Zhao D.L."/>
            <person name="Chen X.L."/>
            <person name="Zhang X.Y."/>
            <person name="Chen B."/>
            <person name="Zhou B.C."/>
            <person name="Zhang Y.Z."/>
        </authorList>
    </citation>
    <scope>NUCLEOTIDE SEQUENCE [LARGE SCALE GENOMIC DNA]</scope>
    <source>
        <strain evidence="9">LMG 21857</strain>
    </source>
</reference>
<evidence type="ECO:0000256" key="4">
    <source>
        <dbReference type="ARBA" id="ARBA00022692"/>
    </source>
</evidence>
<evidence type="ECO:0000256" key="5">
    <source>
        <dbReference type="ARBA" id="ARBA00023136"/>
    </source>
</evidence>
<evidence type="ECO:0000313" key="8">
    <source>
        <dbReference type="EMBL" id="GAC32586.1"/>
    </source>
</evidence>
<dbReference type="SUPFAM" id="SSF56935">
    <property type="entry name" value="Porins"/>
    <property type="match status" value="1"/>
</dbReference>
<evidence type="ECO:0000256" key="6">
    <source>
        <dbReference type="ARBA" id="ARBA00023237"/>
    </source>
</evidence>
<evidence type="ECO:0000256" key="2">
    <source>
        <dbReference type="ARBA" id="ARBA00022448"/>
    </source>
</evidence>